<feature type="domain" description="Longin" evidence="5">
    <location>
        <begin position="7"/>
        <end position="120"/>
    </location>
</feature>
<dbReference type="CDD" id="cd14824">
    <property type="entry name" value="Longin"/>
    <property type="match status" value="1"/>
</dbReference>
<evidence type="ECO:0000259" key="5">
    <source>
        <dbReference type="PROSITE" id="PS50859"/>
    </source>
</evidence>
<name>B9RSE2_RICCO</name>
<keyword evidence="3 4" id="KW-0472">Membrane</keyword>
<dbReference type="EMBL" id="EQ973810">
    <property type="protein sequence ID" value="EEF45680.1"/>
    <property type="molecule type" value="Genomic_DNA"/>
</dbReference>
<organism evidence="6 7">
    <name type="scientific">Ricinus communis</name>
    <name type="common">Castor bean</name>
    <dbReference type="NCBI Taxonomy" id="3988"/>
    <lineage>
        <taxon>Eukaryota</taxon>
        <taxon>Viridiplantae</taxon>
        <taxon>Streptophyta</taxon>
        <taxon>Embryophyta</taxon>
        <taxon>Tracheophyta</taxon>
        <taxon>Spermatophyta</taxon>
        <taxon>Magnoliopsida</taxon>
        <taxon>eudicotyledons</taxon>
        <taxon>Gunneridae</taxon>
        <taxon>Pentapetalae</taxon>
        <taxon>rosids</taxon>
        <taxon>fabids</taxon>
        <taxon>Malpighiales</taxon>
        <taxon>Euphorbiaceae</taxon>
        <taxon>Acalyphoideae</taxon>
        <taxon>Acalypheae</taxon>
        <taxon>Ricinus</taxon>
    </lineage>
</organism>
<dbReference type="GO" id="GO:0016020">
    <property type="term" value="C:membrane"/>
    <property type="evidence" value="ECO:0007669"/>
    <property type="project" value="UniProtKB-SubCell"/>
</dbReference>
<evidence type="ECO:0000256" key="3">
    <source>
        <dbReference type="ARBA" id="ARBA00023136"/>
    </source>
</evidence>
<evidence type="ECO:0000313" key="7">
    <source>
        <dbReference type="Proteomes" id="UP000008311"/>
    </source>
</evidence>
<dbReference type="InterPro" id="IPR044783">
    <property type="entry name" value="PHYL"/>
</dbReference>
<keyword evidence="4" id="KW-0812">Transmembrane</keyword>
<dbReference type="FunCoup" id="B9RSE2">
    <property type="interactions" value="122"/>
</dbReference>
<dbReference type="eggNOG" id="ENOG502RYW5">
    <property type="taxonomic scope" value="Eukaryota"/>
</dbReference>
<dbReference type="PANTHER" id="PTHR47461:SF3">
    <property type="entry name" value="PHYTOLONGIN PHYL2.2"/>
    <property type="match status" value="1"/>
</dbReference>
<evidence type="ECO:0000256" key="4">
    <source>
        <dbReference type="SAM" id="Phobius"/>
    </source>
</evidence>
<comment type="similarity">
    <text evidence="2">Belongs to the synaptobrevin family.</text>
</comment>
<dbReference type="Proteomes" id="UP000008311">
    <property type="component" value="Unassembled WGS sequence"/>
</dbReference>
<proteinExistence type="inferred from homology"/>
<dbReference type="PANTHER" id="PTHR47461">
    <property type="entry name" value="PHYTOLONGIN PHYL1.2"/>
    <property type="match status" value="1"/>
</dbReference>
<dbReference type="SUPFAM" id="SSF64356">
    <property type="entry name" value="SNARE-like"/>
    <property type="match status" value="1"/>
</dbReference>
<dbReference type="SMART" id="SM01270">
    <property type="entry name" value="Longin"/>
    <property type="match status" value="1"/>
</dbReference>
<dbReference type="InterPro" id="IPR011012">
    <property type="entry name" value="Longin-like_dom_sf"/>
</dbReference>
<dbReference type="AlphaFoldDB" id="B9RSE2"/>
<gene>
    <name evidence="6" type="ORF">RCOM_1241880</name>
</gene>
<reference evidence="7" key="1">
    <citation type="journal article" date="2010" name="Nat. Biotechnol.">
        <title>Draft genome sequence of the oilseed species Ricinus communis.</title>
        <authorList>
            <person name="Chan A.P."/>
            <person name="Crabtree J."/>
            <person name="Zhao Q."/>
            <person name="Lorenzi H."/>
            <person name="Orvis J."/>
            <person name="Puiu D."/>
            <person name="Melake-Berhan A."/>
            <person name="Jones K.M."/>
            <person name="Redman J."/>
            <person name="Chen G."/>
            <person name="Cahoon E.B."/>
            <person name="Gedil M."/>
            <person name="Stanke M."/>
            <person name="Haas B.J."/>
            <person name="Wortman J.R."/>
            <person name="Fraser-Liggett C.M."/>
            <person name="Ravel J."/>
            <person name="Rabinowicz P.D."/>
        </authorList>
    </citation>
    <scope>NUCLEOTIDE SEQUENCE [LARGE SCALE GENOMIC DNA]</scope>
    <source>
        <strain evidence="7">cv. Hale</strain>
    </source>
</reference>
<keyword evidence="4" id="KW-1133">Transmembrane helix</keyword>
<feature type="transmembrane region" description="Helical" evidence="4">
    <location>
        <begin position="249"/>
        <end position="271"/>
    </location>
</feature>
<keyword evidence="7" id="KW-1185">Reference proteome</keyword>
<dbReference type="InParanoid" id="B9RSE2"/>
<evidence type="ECO:0000256" key="2">
    <source>
        <dbReference type="ARBA" id="ARBA00008025"/>
    </source>
</evidence>
<accession>B9RSE2</accession>
<sequence length="280" mass="31607">MISNPDLIFYACISKGPTTLAEFTSSKEPGIEDIAKRCIERTPPLHSTFSHTVRRKTYTFLINDPVAYFVISHESLEKSECFWFLNRVKIAFEEFSGANPVKDFDELTYNCFQEQFCPIFRNILSLNVELVDSLMEVPKDIRNPSLDSTRGKRSVVRPLLSKPAKLMMKKKKRQALGCAGCVSDGGGGGGEANVVDNNNNNNNNNNYKVNHVGENVVVNREFSVSMHKNGGGFYMGDGRQKAKQIWRKHVWVVLILDLVICAVLFGIWLWICRGFKCIDG</sequence>
<dbReference type="STRING" id="3988.B9RSE2"/>
<dbReference type="PROSITE" id="PS50859">
    <property type="entry name" value="LONGIN"/>
    <property type="match status" value="1"/>
</dbReference>
<evidence type="ECO:0000313" key="6">
    <source>
        <dbReference type="EMBL" id="EEF45680.1"/>
    </source>
</evidence>
<dbReference type="InterPro" id="IPR010908">
    <property type="entry name" value="Longin_dom"/>
</dbReference>
<comment type="subcellular location">
    <subcellularLocation>
        <location evidence="1">Membrane</location>
    </subcellularLocation>
</comment>
<dbReference type="Gene3D" id="3.30.450.50">
    <property type="entry name" value="Longin domain"/>
    <property type="match status" value="1"/>
</dbReference>
<evidence type="ECO:0000256" key="1">
    <source>
        <dbReference type="ARBA" id="ARBA00004370"/>
    </source>
</evidence>
<dbReference type="OrthoDB" id="1918034at2759"/>
<dbReference type="KEGG" id="rcu:8272416"/>
<protein>
    <recommendedName>
        <fullName evidence="5">Longin domain-containing protein</fullName>
    </recommendedName>
</protein>